<gene>
    <name evidence="1" type="ORF">NTEN_LOCUS9701</name>
</gene>
<protein>
    <submittedName>
        <fullName evidence="1">Uncharacterized protein</fullName>
    </submittedName>
</protein>
<sequence length="79" mass="9134">MSFDGSLVVTFDMPRTVRSGWQFWRWHILAVQLAPALENLMARTTCILALQHSKTEFRTRTLNNGTPYDRTGSKINYKS</sequence>
<organism evidence="1 2">
    <name type="scientific">Nesidiocoris tenuis</name>
    <dbReference type="NCBI Taxonomy" id="355587"/>
    <lineage>
        <taxon>Eukaryota</taxon>
        <taxon>Metazoa</taxon>
        <taxon>Ecdysozoa</taxon>
        <taxon>Arthropoda</taxon>
        <taxon>Hexapoda</taxon>
        <taxon>Insecta</taxon>
        <taxon>Pterygota</taxon>
        <taxon>Neoptera</taxon>
        <taxon>Paraneoptera</taxon>
        <taxon>Hemiptera</taxon>
        <taxon>Heteroptera</taxon>
        <taxon>Panheteroptera</taxon>
        <taxon>Cimicomorpha</taxon>
        <taxon>Miridae</taxon>
        <taxon>Dicyphina</taxon>
        <taxon>Nesidiocoris</taxon>
    </lineage>
</organism>
<name>A0A6H5GJR9_9HEMI</name>
<evidence type="ECO:0000313" key="2">
    <source>
        <dbReference type="Proteomes" id="UP000479000"/>
    </source>
</evidence>
<reference evidence="1 2" key="1">
    <citation type="submission" date="2020-02" db="EMBL/GenBank/DDBJ databases">
        <authorList>
            <person name="Ferguson B K."/>
        </authorList>
    </citation>
    <scope>NUCLEOTIDE SEQUENCE [LARGE SCALE GENOMIC DNA]</scope>
</reference>
<keyword evidence="2" id="KW-1185">Reference proteome</keyword>
<accession>A0A6H5GJR9</accession>
<dbReference type="EMBL" id="CADCXU010014739">
    <property type="protein sequence ID" value="CAB0004224.1"/>
    <property type="molecule type" value="Genomic_DNA"/>
</dbReference>
<feature type="non-terminal residue" evidence="1">
    <location>
        <position position="79"/>
    </location>
</feature>
<evidence type="ECO:0000313" key="1">
    <source>
        <dbReference type="EMBL" id="CAB0004224.1"/>
    </source>
</evidence>
<dbReference type="Proteomes" id="UP000479000">
    <property type="component" value="Unassembled WGS sequence"/>
</dbReference>
<proteinExistence type="predicted"/>
<dbReference type="AlphaFoldDB" id="A0A6H5GJR9"/>